<accession>A0A4Q7LX64</accession>
<protein>
    <submittedName>
        <fullName evidence="1">Uncharacterized protein</fullName>
    </submittedName>
</protein>
<dbReference type="EMBL" id="SGWW01000001">
    <property type="protein sequence ID" value="RZS58828.1"/>
    <property type="molecule type" value="Genomic_DNA"/>
</dbReference>
<reference evidence="1 2" key="1">
    <citation type="journal article" date="2015" name="Stand. Genomic Sci.">
        <title>Genomic Encyclopedia of Bacterial and Archaeal Type Strains, Phase III: the genomes of soil and plant-associated and newly described type strains.</title>
        <authorList>
            <person name="Whitman W.B."/>
            <person name="Woyke T."/>
            <person name="Klenk H.P."/>
            <person name="Zhou Y."/>
            <person name="Lilburn T.G."/>
            <person name="Beck B.J."/>
            <person name="De Vos P."/>
            <person name="Vandamme P."/>
            <person name="Eisen J.A."/>
            <person name="Garrity G."/>
            <person name="Hugenholtz P."/>
            <person name="Kyrpides N.C."/>
        </authorList>
    </citation>
    <scope>NUCLEOTIDE SEQUENCE [LARGE SCALE GENOMIC DNA]</scope>
    <source>
        <strain evidence="1 2">CV2</strain>
    </source>
</reference>
<name>A0A4Q7LX64_9MICO</name>
<proteinExistence type="predicted"/>
<organism evidence="1 2">
    <name type="scientific">Microcella putealis</name>
    <dbReference type="NCBI Taxonomy" id="337005"/>
    <lineage>
        <taxon>Bacteria</taxon>
        <taxon>Bacillati</taxon>
        <taxon>Actinomycetota</taxon>
        <taxon>Actinomycetes</taxon>
        <taxon>Micrococcales</taxon>
        <taxon>Microbacteriaceae</taxon>
        <taxon>Microcella</taxon>
    </lineage>
</organism>
<gene>
    <name evidence="1" type="ORF">EV141_0035</name>
</gene>
<comment type="caution">
    <text evidence="1">The sequence shown here is derived from an EMBL/GenBank/DDBJ whole genome shotgun (WGS) entry which is preliminary data.</text>
</comment>
<dbReference type="AlphaFoldDB" id="A0A4Q7LX64"/>
<evidence type="ECO:0000313" key="1">
    <source>
        <dbReference type="EMBL" id="RZS58828.1"/>
    </source>
</evidence>
<keyword evidence="2" id="KW-1185">Reference proteome</keyword>
<dbReference type="RefSeq" id="WP_130483973.1">
    <property type="nucleotide sequence ID" value="NZ_SGWW01000001.1"/>
</dbReference>
<evidence type="ECO:0000313" key="2">
    <source>
        <dbReference type="Proteomes" id="UP000293519"/>
    </source>
</evidence>
<dbReference type="Proteomes" id="UP000293519">
    <property type="component" value="Unassembled WGS sequence"/>
</dbReference>
<sequence>MAVGSVVAAGAIGFAAWQLIQPSKLELVHEACAGTNSLRGLGEEANPEQPEEEDSDSLAAVEEAFGKYLEGVVSIEDDGSTLLVQTQSADDDPLGVGTLALDCVNEKLAVPTWVQESISSTRALDGRQTADWDGYSAQWGYHPDNGLNLIILSK</sequence>
<dbReference type="OrthoDB" id="3261230at2"/>